<comment type="caution">
    <text evidence="1">The sequence shown here is derived from an EMBL/GenBank/DDBJ whole genome shotgun (WGS) entry which is preliminary data.</text>
</comment>
<evidence type="ECO:0000313" key="2">
    <source>
        <dbReference type="Proteomes" id="UP000077202"/>
    </source>
</evidence>
<reference evidence="1" key="1">
    <citation type="submission" date="2016-03" db="EMBL/GenBank/DDBJ databases">
        <title>Mechanisms controlling the formation of the plant cell surface in tip-growing cells are functionally conserved among land plants.</title>
        <authorList>
            <person name="Honkanen S."/>
            <person name="Jones V.A."/>
            <person name="Morieri G."/>
            <person name="Champion C."/>
            <person name="Hetherington A.J."/>
            <person name="Kelly S."/>
            <person name="Saint-Marcoux D."/>
            <person name="Proust H."/>
            <person name="Prescott H."/>
            <person name="Dolan L."/>
        </authorList>
    </citation>
    <scope>NUCLEOTIDE SEQUENCE [LARGE SCALE GENOMIC DNA]</scope>
    <source>
        <tissue evidence="1">Whole gametophyte</tissue>
    </source>
</reference>
<protein>
    <submittedName>
        <fullName evidence="1">Uncharacterized protein</fullName>
    </submittedName>
</protein>
<keyword evidence="2" id="KW-1185">Reference proteome</keyword>
<organism evidence="1 2">
    <name type="scientific">Marchantia polymorpha subsp. ruderalis</name>
    <dbReference type="NCBI Taxonomy" id="1480154"/>
    <lineage>
        <taxon>Eukaryota</taxon>
        <taxon>Viridiplantae</taxon>
        <taxon>Streptophyta</taxon>
        <taxon>Embryophyta</taxon>
        <taxon>Marchantiophyta</taxon>
        <taxon>Marchantiopsida</taxon>
        <taxon>Marchantiidae</taxon>
        <taxon>Marchantiales</taxon>
        <taxon>Marchantiaceae</taxon>
        <taxon>Marchantia</taxon>
    </lineage>
</organism>
<proteinExistence type="predicted"/>
<name>A0A176WCH6_MARPO</name>
<evidence type="ECO:0000313" key="1">
    <source>
        <dbReference type="EMBL" id="OAE30353.1"/>
    </source>
</evidence>
<sequence length="137" mass="15111">MPAAAAAAARYGSSLAMFSTAFRTVSSEIGVSFKRRICDPRARIMSTSDCALELDSEEQEQEQEKVQLEPILTQPMARVLAWTVQRALNREKAFNRRDAGSVEDNGVTVAQGGTWSQFIEMGRHPPPQPIPVPCFLT</sequence>
<dbReference type="Proteomes" id="UP000077202">
    <property type="component" value="Unassembled WGS sequence"/>
</dbReference>
<dbReference type="AlphaFoldDB" id="A0A176WCH6"/>
<accession>A0A176WCH6</accession>
<gene>
    <name evidence="1" type="ORF">AXG93_4201s1550</name>
</gene>
<dbReference type="EMBL" id="LVLJ01001341">
    <property type="protein sequence ID" value="OAE30353.1"/>
    <property type="molecule type" value="Genomic_DNA"/>
</dbReference>